<proteinExistence type="predicted"/>
<dbReference type="Proteomes" id="UP000034696">
    <property type="component" value="Unassembled WGS sequence"/>
</dbReference>
<comment type="caution">
    <text evidence="2">The sequence shown here is derived from an EMBL/GenBank/DDBJ whole genome shotgun (WGS) entry which is preliminary data.</text>
</comment>
<protein>
    <submittedName>
        <fullName evidence="2">Uncharacterized protein</fullName>
    </submittedName>
</protein>
<evidence type="ECO:0000256" key="1">
    <source>
        <dbReference type="SAM" id="MobiDB-lite"/>
    </source>
</evidence>
<sequence>MSIERMRELMPEVTKGLSDKEVEEISFFTNRLVEMSFDSWMEDRKRGKEPSTQSEKDGNA</sequence>
<name>A0A0G1Q9E8_9BACT</name>
<gene>
    <name evidence="2" type="ORF">UX06_C0001G0011</name>
</gene>
<feature type="compositionally biased region" description="Basic and acidic residues" evidence="1">
    <location>
        <begin position="41"/>
        <end position="60"/>
    </location>
</feature>
<evidence type="ECO:0000313" key="3">
    <source>
        <dbReference type="Proteomes" id="UP000034696"/>
    </source>
</evidence>
<dbReference type="AlphaFoldDB" id="A0A0G1Q9E8"/>
<evidence type="ECO:0000313" key="2">
    <source>
        <dbReference type="EMBL" id="KKU05250.1"/>
    </source>
</evidence>
<reference evidence="2 3" key="1">
    <citation type="journal article" date="2015" name="Nature">
        <title>rRNA introns, odd ribosomes, and small enigmatic genomes across a large radiation of phyla.</title>
        <authorList>
            <person name="Brown C.T."/>
            <person name="Hug L.A."/>
            <person name="Thomas B.C."/>
            <person name="Sharon I."/>
            <person name="Castelle C.J."/>
            <person name="Singh A."/>
            <person name="Wilkins M.J."/>
            <person name="Williams K.H."/>
            <person name="Banfield J.F."/>
        </authorList>
    </citation>
    <scope>NUCLEOTIDE SEQUENCE [LARGE SCALE GENOMIC DNA]</scope>
</reference>
<organism evidence="2 3">
    <name type="scientific">Candidatus Giovannonibacteria bacterium GW2011_GWA2_45_21</name>
    <dbReference type="NCBI Taxonomy" id="1618649"/>
    <lineage>
        <taxon>Bacteria</taxon>
        <taxon>Candidatus Giovannoniibacteriota</taxon>
    </lineage>
</organism>
<accession>A0A0G1Q9E8</accession>
<dbReference type="EMBL" id="LCKT01000001">
    <property type="protein sequence ID" value="KKU05250.1"/>
    <property type="molecule type" value="Genomic_DNA"/>
</dbReference>
<feature type="region of interest" description="Disordered" evidence="1">
    <location>
        <begin position="39"/>
        <end position="60"/>
    </location>
</feature>